<evidence type="ECO:0000256" key="9">
    <source>
        <dbReference type="ARBA" id="ARBA00039086"/>
    </source>
</evidence>
<evidence type="ECO:0000256" key="6">
    <source>
        <dbReference type="ARBA" id="ARBA00036735"/>
    </source>
</evidence>
<evidence type="ECO:0000256" key="7">
    <source>
        <dbReference type="ARBA" id="ARBA00036823"/>
    </source>
</evidence>
<dbReference type="EC" id="5.3.3.12" evidence="8"/>
<evidence type="ECO:0000256" key="10">
    <source>
        <dbReference type="ARBA" id="ARBA00041631"/>
    </source>
</evidence>
<dbReference type="Pfam" id="PF01187">
    <property type="entry name" value="MIF"/>
    <property type="match status" value="1"/>
</dbReference>
<comment type="similarity">
    <text evidence="2">Belongs to the MIF family.</text>
</comment>
<evidence type="ECO:0000256" key="4">
    <source>
        <dbReference type="ARBA" id="ARBA00022525"/>
    </source>
</evidence>
<evidence type="ECO:0000256" key="2">
    <source>
        <dbReference type="ARBA" id="ARBA00005851"/>
    </source>
</evidence>
<comment type="catalytic activity">
    <reaction evidence="6">
        <text>3-phenylpyruvate = enol-phenylpyruvate</text>
        <dbReference type="Rhea" id="RHEA:17097"/>
        <dbReference type="ChEBI" id="CHEBI:16815"/>
        <dbReference type="ChEBI" id="CHEBI:18005"/>
        <dbReference type="EC" id="5.3.2.1"/>
    </reaction>
</comment>
<keyword evidence="4" id="KW-0964">Secreted</keyword>
<dbReference type="PROSITE" id="PS01158">
    <property type="entry name" value="MIF"/>
    <property type="match status" value="1"/>
</dbReference>
<reference evidence="13" key="1">
    <citation type="submission" date="2016-11" db="EMBL/GenBank/DDBJ databases">
        <title>Venom-gland transcriptomics and venom proteomics of the black-back scorpion (Hadrurus spadix) reveal detectability challenges and an unexplored realm of animal toxin diversity.</title>
        <authorList>
            <person name="Rokyta D.R."/>
            <person name="Ward M.J."/>
        </authorList>
    </citation>
    <scope>NUCLEOTIDE SEQUENCE</scope>
    <source>
        <tissue evidence="13">Venom gland</tissue>
    </source>
</reference>
<dbReference type="InterPro" id="IPR014347">
    <property type="entry name" value="Tautomerase/MIF_sf"/>
</dbReference>
<name>A0A1W7RA73_9SCOR</name>
<keyword evidence="3" id="KW-0202">Cytokine</keyword>
<sequence length="118" mass="12871">MPCFVLNTNLPKEKIPPDFVKSTAELVAKTLGKPLSYIVVHINPDQLMGWGGGSDPCALASLMSIGKLGVQENKKHAAALYKHIEKHLGIPGDRMYISFFDADKSNVGYTGTTFHDIL</sequence>
<evidence type="ECO:0000256" key="5">
    <source>
        <dbReference type="ARBA" id="ARBA00023235"/>
    </source>
</evidence>
<dbReference type="InterPro" id="IPR001398">
    <property type="entry name" value="Macrophage_inhib_fac"/>
</dbReference>
<dbReference type="InterPro" id="IPR019829">
    <property type="entry name" value="Macrophage_inhib_fac_CS"/>
</dbReference>
<dbReference type="Gene3D" id="3.30.429.10">
    <property type="entry name" value="Macrophage Migration Inhibitory Factor"/>
    <property type="match status" value="1"/>
</dbReference>
<keyword evidence="5" id="KW-0413">Isomerase</keyword>
<accession>A0A1W7RA73</accession>
<dbReference type="PANTHER" id="PTHR11954">
    <property type="entry name" value="D-DOPACHROME DECARBOXYLASE"/>
    <property type="match status" value="1"/>
</dbReference>
<comment type="catalytic activity">
    <reaction evidence="7">
        <text>L-dopachrome = 5,6-dihydroxyindole-2-carboxylate</text>
        <dbReference type="Rhea" id="RHEA:13041"/>
        <dbReference type="ChEBI" id="CHEBI:16875"/>
        <dbReference type="ChEBI" id="CHEBI:57509"/>
        <dbReference type="EC" id="5.3.3.12"/>
    </reaction>
</comment>
<evidence type="ECO:0000256" key="11">
    <source>
        <dbReference type="ARBA" id="ARBA00041912"/>
    </source>
</evidence>
<dbReference type="EMBL" id="GFAH01000352">
    <property type="protein sequence ID" value="JAV48037.1"/>
    <property type="molecule type" value="Transcribed_RNA"/>
</dbReference>
<dbReference type="GO" id="GO:0005615">
    <property type="term" value="C:extracellular space"/>
    <property type="evidence" value="ECO:0007669"/>
    <property type="project" value="UniProtKB-KW"/>
</dbReference>
<proteinExistence type="inferred from homology"/>
<dbReference type="EC" id="5.3.2.1" evidence="9"/>
<dbReference type="GO" id="GO:0004167">
    <property type="term" value="F:dopachrome isomerase activity"/>
    <property type="evidence" value="ECO:0007669"/>
    <property type="project" value="UniProtKB-EC"/>
</dbReference>
<protein>
    <recommendedName>
        <fullName evidence="12">L-dopachrome isomerase</fullName>
        <ecNumber evidence="9">5.3.2.1</ecNumber>
        <ecNumber evidence="8">5.3.3.12</ecNumber>
    </recommendedName>
    <alternativeName>
        <fullName evidence="10">L-dopachrome tautomerase</fullName>
    </alternativeName>
    <alternativeName>
        <fullName evidence="11">Phenylpyruvate tautomerase</fullName>
    </alternativeName>
</protein>
<dbReference type="GO" id="GO:0050178">
    <property type="term" value="F:phenylpyruvate tautomerase activity"/>
    <property type="evidence" value="ECO:0007669"/>
    <property type="project" value="UniProtKB-EC"/>
</dbReference>
<comment type="subcellular location">
    <subcellularLocation>
        <location evidence="1">Secreted</location>
    </subcellularLocation>
</comment>
<evidence type="ECO:0000256" key="8">
    <source>
        <dbReference type="ARBA" id="ARBA00038932"/>
    </source>
</evidence>
<dbReference type="PANTHER" id="PTHR11954:SF6">
    <property type="entry name" value="MACROPHAGE MIGRATION INHIBITORY FACTOR"/>
    <property type="match status" value="1"/>
</dbReference>
<dbReference type="AlphaFoldDB" id="A0A1W7RA73"/>
<evidence type="ECO:0000256" key="1">
    <source>
        <dbReference type="ARBA" id="ARBA00004613"/>
    </source>
</evidence>
<evidence type="ECO:0000256" key="12">
    <source>
        <dbReference type="ARBA" id="ARBA00042730"/>
    </source>
</evidence>
<evidence type="ECO:0000256" key="3">
    <source>
        <dbReference type="ARBA" id="ARBA00022514"/>
    </source>
</evidence>
<evidence type="ECO:0000313" key="13">
    <source>
        <dbReference type="EMBL" id="JAV48037.1"/>
    </source>
</evidence>
<dbReference type="SUPFAM" id="SSF55331">
    <property type="entry name" value="Tautomerase/MIF"/>
    <property type="match status" value="1"/>
</dbReference>
<organism evidence="13">
    <name type="scientific">Hadrurus spadix</name>
    <dbReference type="NCBI Taxonomy" id="141984"/>
    <lineage>
        <taxon>Eukaryota</taxon>
        <taxon>Metazoa</taxon>
        <taxon>Ecdysozoa</taxon>
        <taxon>Arthropoda</taxon>
        <taxon>Chelicerata</taxon>
        <taxon>Arachnida</taxon>
        <taxon>Scorpiones</taxon>
        <taxon>Iurida</taxon>
        <taxon>Iuroidea</taxon>
        <taxon>Hadrurus</taxon>
    </lineage>
</organism>
<dbReference type="GO" id="GO:0005125">
    <property type="term" value="F:cytokine activity"/>
    <property type="evidence" value="ECO:0007669"/>
    <property type="project" value="UniProtKB-KW"/>
</dbReference>